<comment type="caution">
    <text evidence="2">The sequence shown here is derived from an EMBL/GenBank/DDBJ whole genome shotgun (WGS) entry which is preliminary data.</text>
</comment>
<keyword evidence="3" id="KW-1185">Reference proteome</keyword>
<evidence type="ECO:0000313" key="2">
    <source>
        <dbReference type="EMBL" id="ORX47176.1"/>
    </source>
</evidence>
<gene>
    <name evidence="2" type="ORF">DM01DRAFT_1339196</name>
</gene>
<name>A0A1X2G7Q6_9FUNG</name>
<proteinExistence type="predicted"/>
<accession>A0A1X2G7Q6</accession>
<evidence type="ECO:0000256" key="1">
    <source>
        <dbReference type="SAM" id="Coils"/>
    </source>
</evidence>
<keyword evidence="1" id="KW-0175">Coiled coil</keyword>
<protein>
    <submittedName>
        <fullName evidence="2">Uncharacterized protein</fullName>
    </submittedName>
</protein>
<reference evidence="2 3" key="1">
    <citation type="submission" date="2016-07" db="EMBL/GenBank/DDBJ databases">
        <title>Pervasive Adenine N6-methylation of Active Genes in Fungi.</title>
        <authorList>
            <consortium name="DOE Joint Genome Institute"/>
            <person name="Mondo S.J."/>
            <person name="Dannebaum R.O."/>
            <person name="Kuo R.C."/>
            <person name="Labutti K."/>
            <person name="Haridas S."/>
            <person name="Kuo A."/>
            <person name="Salamov A."/>
            <person name="Ahrendt S.R."/>
            <person name="Lipzen A."/>
            <person name="Sullivan W."/>
            <person name="Andreopoulos W.B."/>
            <person name="Clum A."/>
            <person name="Lindquist E."/>
            <person name="Daum C."/>
            <person name="Ramamoorthy G.K."/>
            <person name="Gryganskyi A."/>
            <person name="Culley D."/>
            <person name="Magnuson J.K."/>
            <person name="James T.Y."/>
            <person name="O'Malley M.A."/>
            <person name="Stajich J.E."/>
            <person name="Spatafora J.W."/>
            <person name="Visel A."/>
            <person name="Grigoriev I.V."/>
        </authorList>
    </citation>
    <scope>NUCLEOTIDE SEQUENCE [LARGE SCALE GENOMIC DNA]</scope>
    <source>
        <strain evidence="2 3">NRRL 3301</strain>
    </source>
</reference>
<organism evidence="2 3">
    <name type="scientific">Hesseltinella vesiculosa</name>
    <dbReference type="NCBI Taxonomy" id="101127"/>
    <lineage>
        <taxon>Eukaryota</taxon>
        <taxon>Fungi</taxon>
        <taxon>Fungi incertae sedis</taxon>
        <taxon>Mucoromycota</taxon>
        <taxon>Mucoromycotina</taxon>
        <taxon>Mucoromycetes</taxon>
        <taxon>Mucorales</taxon>
        <taxon>Cunninghamellaceae</taxon>
        <taxon>Hesseltinella</taxon>
    </lineage>
</organism>
<evidence type="ECO:0000313" key="3">
    <source>
        <dbReference type="Proteomes" id="UP000242146"/>
    </source>
</evidence>
<dbReference type="Proteomes" id="UP000242146">
    <property type="component" value="Unassembled WGS sequence"/>
</dbReference>
<dbReference type="OrthoDB" id="343070at2759"/>
<dbReference type="AlphaFoldDB" id="A0A1X2G7Q6"/>
<dbReference type="EMBL" id="MCGT01000034">
    <property type="protein sequence ID" value="ORX47176.1"/>
    <property type="molecule type" value="Genomic_DNA"/>
</dbReference>
<sequence length="185" mass="21561">MDFDPNDKLQHSAKLHDLMVDVHAYLREVRLETYDAPSELKRLQDETAHLRDNNSSLKAQLQDMKECIGNFIRGSTHIVEERKGSNCRLSIEIEHLHDRLAAKEKEICTLQGNEQNEWREFQQSTGELKQLRAQVSKLAERNDNVTHLKQELSDYKDRLEQANAIQKQVKQLTTEVEEKAKAKTR</sequence>
<feature type="coiled-coil region" evidence="1">
    <location>
        <begin position="121"/>
        <end position="182"/>
    </location>
</feature>